<feature type="transmembrane region" description="Helical" evidence="1">
    <location>
        <begin position="50"/>
        <end position="67"/>
    </location>
</feature>
<keyword evidence="1" id="KW-0472">Membrane</keyword>
<accession>A0A7G9S4M8</accession>
<name>A0A7G9S4M8_9MICO</name>
<dbReference type="Pfam" id="PF11255">
    <property type="entry name" value="DUF3054"/>
    <property type="match status" value="1"/>
</dbReference>
<reference evidence="2 3" key="1">
    <citation type="submission" date="2020-08" db="EMBL/GenBank/DDBJ databases">
        <title>Genome sequence of Leucobacter denitrificans KACC 14055T.</title>
        <authorList>
            <person name="Hyun D.-W."/>
            <person name="Bae J.-W."/>
        </authorList>
    </citation>
    <scope>NUCLEOTIDE SEQUENCE [LARGE SCALE GENOMIC DNA]</scope>
    <source>
        <strain evidence="2 3">KACC 14055</strain>
    </source>
</reference>
<gene>
    <name evidence="2" type="ORF">H9L06_11440</name>
</gene>
<feature type="transmembrane region" description="Helical" evidence="1">
    <location>
        <begin position="100"/>
        <end position="125"/>
    </location>
</feature>
<protein>
    <submittedName>
        <fullName evidence="2">DUF3054 domain-containing protein</fullName>
    </submittedName>
</protein>
<keyword evidence="1" id="KW-1133">Transmembrane helix</keyword>
<sequence length="135" mass="14259">MSSRRSTTGPRLGIAAIALLVDAILVVVFAGIGRGSHARAATIAGLFETAWPFLAGLAIVWLVAFVWRSPLAILRAGVPVWIGAVALGMLFRMLSGQGTALPFVIVATLTLALMLIGWRAIVAIVSKLRKRQQSA</sequence>
<evidence type="ECO:0000256" key="1">
    <source>
        <dbReference type="SAM" id="Phobius"/>
    </source>
</evidence>
<evidence type="ECO:0000313" key="2">
    <source>
        <dbReference type="EMBL" id="QNN62803.1"/>
    </source>
</evidence>
<evidence type="ECO:0000313" key="3">
    <source>
        <dbReference type="Proteomes" id="UP000515934"/>
    </source>
</evidence>
<keyword evidence="1" id="KW-0812">Transmembrane</keyword>
<dbReference type="EMBL" id="CP060716">
    <property type="protein sequence ID" value="QNN62803.1"/>
    <property type="molecule type" value="Genomic_DNA"/>
</dbReference>
<organism evidence="2 3">
    <name type="scientific">Leucobacter denitrificans</name>
    <dbReference type="NCBI Taxonomy" id="683042"/>
    <lineage>
        <taxon>Bacteria</taxon>
        <taxon>Bacillati</taxon>
        <taxon>Actinomycetota</taxon>
        <taxon>Actinomycetes</taxon>
        <taxon>Micrococcales</taxon>
        <taxon>Microbacteriaceae</taxon>
        <taxon>Leucobacter</taxon>
    </lineage>
</organism>
<dbReference type="InterPro" id="IPR021414">
    <property type="entry name" value="DUF3054"/>
</dbReference>
<proteinExistence type="predicted"/>
<dbReference type="AlphaFoldDB" id="A0A7G9S4M8"/>
<feature type="transmembrane region" description="Helical" evidence="1">
    <location>
        <begin position="12"/>
        <end position="30"/>
    </location>
</feature>
<keyword evidence="3" id="KW-1185">Reference proteome</keyword>
<dbReference type="KEGG" id="ldn:H9L06_11440"/>
<dbReference type="RefSeq" id="WP_187555273.1">
    <property type="nucleotide sequence ID" value="NZ_CP060716.1"/>
</dbReference>
<dbReference type="Proteomes" id="UP000515934">
    <property type="component" value="Chromosome"/>
</dbReference>
<feature type="transmembrane region" description="Helical" evidence="1">
    <location>
        <begin position="74"/>
        <end position="94"/>
    </location>
</feature>